<evidence type="ECO:0000259" key="4">
    <source>
        <dbReference type="PROSITE" id="PS50126"/>
    </source>
</evidence>
<dbReference type="EMBL" id="JOPA01000006">
    <property type="protein sequence ID" value="OUI96018.1"/>
    <property type="molecule type" value="Genomic_DNA"/>
</dbReference>
<dbReference type="InterPro" id="IPR001900">
    <property type="entry name" value="RNase_II/R"/>
</dbReference>
<dbReference type="GO" id="GO:0003723">
    <property type="term" value="F:RNA binding"/>
    <property type="evidence" value="ECO:0007669"/>
    <property type="project" value="InterPro"/>
</dbReference>
<evidence type="ECO:0000313" key="6">
    <source>
        <dbReference type="Proteomes" id="UP000194641"/>
    </source>
</evidence>
<evidence type="ECO:0000256" key="2">
    <source>
        <dbReference type="ARBA" id="ARBA00022801"/>
    </source>
</evidence>
<dbReference type="PANTHER" id="PTHR23355">
    <property type="entry name" value="RIBONUCLEASE"/>
    <property type="match status" value="1"/>
</dbReference>
<name>A0A252AXP0_9PROT</name>
<evidence type="ECO:0000313" key="5">
    <source>
        <dbReference type="EMBL" id="OUI96018.1"/>
    </source>
</evidence>
<dbReference type="SUPFAM" id="SSF50249">
    <property type="entry name" value="Nucleic acid-binding proteins"/>
    <property type="match status" value="1"/>
</dbReference>
<keyword evidence="1" id="KW-0540">Nuclease</keyword>
<evidence type="ECO:0000256" key="3">
    <source>
        <dbReference type="ARBA" id="ARBA00022839"/>
    </source>
</evidence>
<dbReference type="GO" id="GO:0005829">
    <property type="term" value="C:cytosol"/>
    <property type="evidence" value="ECO:0007669"/>
    <property type="project" value="TreeGrafter"/>
</dbReference>
<evidence type="ECO:0000256" key="1">
    <source>
        <dbReference type="ARBA" id="ARBA00022722"/>
    </source>
</evidence>
<organism evidence="5 6">
    <name type="scientific">Acetobacter indonesiensis</name>
    <dbReference type="NCBI Taxonomy" id="104101"/>
    <lineage>
        <taxon>Bacteria</taxon>
        <taxon>Pseudomonadati</taxon>
        <taxon>Pseudomonadota</taxon>
        <taxon>Alphaproteobacteria</taxon>
        <taxon>Acetobacterales</taxon>
        <taxon>Acetobacteraceae</taxon>
        <taxon>Acetobacter</taxon>
    </lineage>
</organism>
<dbReference type="PROSITE" id="PS01175">
    <property type="entry name" value="RIBONUCLEASE_II"/>
    <property type="match status" value="1"/>
</dbReference>
<dbReference type="Proteomes" id="UP000194641">
    <property type="component" value="Unassembled WGS sequence"/>
</dbReference>
<protein>
    <recommendedName>
        <fullName evidence="4">S1 motif domain-containing protein</fullName>
    </recommendedName>
</protein>
<dbReference type="GO" id="GO:0006402">
    <property type="term" value="P:mRNA catabolic process"/>
    <property type="evidence" value="ECO:0007669"/>
    <property type="project" value="TreeGrafter"/>
</dbReference>
<proteinExistence type="predicted"/>
<dbReference type="RefSeq" id="WP_086658822.1">
    <property type="nucleotide sequence ID" value="NZ_JBJJWX010000009.1"/>
</dbReference>
<sequence>MPKGNGASALPGHDVLRSFLESDSTPLGPTDILRALGLPPHLKAALRTTLHDMALAGDLARLPAGRLKAISGLPETVYAKVTRLRSDGHAYAQLVEDPNASLLLVATLPDGSLLLPDDVVVARLRPRTSLRARREGRPLRLVSAAPRRIPASIAPSEPPSGFPPTLSLIPCDRRLDLTLTAPPPSDGELETGTVVLAEVQPSSPGTAPQAHICAHLGAADAPGMAAQLSILTHPMPTAFSVAAEEQARVASAEPVVLINATHPNRTNTPPRKDLRHLPLITIDDVTAQDFDDAIWAERTEDGFHLVIAIADVAHYVPEGSPLDLEARERGNSVYLPGHTLPMLPLSLSAGACSLKPNEDRFCVFVDFTLSSDGRILSGTLGRGILRSAARLTYQTVQTALDASLPLNESDLASLPADQADALKALPADLLPTLQAAAIALQTSATTREGDTGTETEPVVIFDDAGNPTAFTPRQRLPAHDLVASFMIAANRFVAEELHRRRAPGLYRTHPAPTNTEPSGRLMARYSAIPGQHYGLGLDYYTHFTSPIRRYADLVTHRALLATGVPAIGSPPPQPESEHASRPALHALAEHLHFTERRAASATQACLNRLAAVFLRSFTGQTLQATVTGTTRSGIALTLTKTGTPSFLFRSALPDDSGMYDDSHHARTRMPSEAMLRAGTVLSVVLTTTNPAQGTLGLAIAPNAR</sequence>
<dbReference type="InterPro" id="IPR012340">
    <property type="entry name" value="NA-bd_OB-fold"/>
</dbReference>
<comment type="caution">
    <text evidence="5">The sequence shown here is derived from an EMBL/GenBank/DDBJ whole genome shotgun (WGS) entry which is preliminary data.</text>
</comment>
<dbReference type="GO" id="GO:0004527">
    <property type="term" value="F:exonuclease activity"/>
    <property type="evidence" value="ECO:0007669"/>
    <property type="project" value="UniProtKB-KW"/>
</dbReference>
<reference evidence="6" key="1">
    <citation type="submission" date="2014-06" db="EMBL/GenBank/DDBJ databases">
        <authorList>
            <person name="Winans N.J."/>
            <person name="Newell P.D."/>
            <person name="Douglas A.E."/>
        </authorList>
    </citation>
    <scope>NUCLEOTIDE SEQUENCE [LARGE SCALE GENOMIC DNA]</scope>
</reference>
<accession>A0A252AXP0</accession>
<keyword evidence="2" id="KW-0378">Hydrolase</keyword>
<dbReference type="GO" id="GO:0004540">
    <property type="term" value="F:RNA nuclease activity"/>
    <property type="evidence" value="ECO:0007669"/>
    <property type="project" value="InterPro"/>
</dbReference>
<dbReference type="AlphaFoldDB" id="A0A252AXP0"/>
<keyword evidence="3" id="KW-0269">Exonuclease</keyword>
<dbReference type="InterPro" id="IPR022966">
    <property type="entry name" value="RNase_II/R_CS"/>
</dbReference>
<gene>
    <name evidence="5" type="ORF">HK17_14680</name>
</gene>
<feature type="domain" description="S1 motif" evidence="4">
    <location>
        <begin position="619"/>
        <end position="700"/>
    </location>
</feature>
<dbReference type="PANTHER" id="PTHR23355:SF9">
    <property type="entry name" value="DIS3-LIKE EXONUCLEASE 2"/>
    <property type="match status" value="1"/>
</dbReference>
<dbReference type="SMART" id="SM00955">
    <property type="entry name" value="RNB"/>
    <property type="match status" value="1"/>
</dbReference>
<dbReference type="Pfam" id="PF00773">
    <property type="entry name" value="RNB"/>
    <property type="match status" value="2"/>
</dbReference>
<dbReference type="InterPro" id="IPR003029">
    <property type="entry name" value="S1_domain"/>
</dbReference>
<dbReference type="PROSITE" id="PS50126">
    <property type="entry name" value="S1"/>
    <property type="match status" value="1"/>
</dbReference>
<dbReference type="InterPro" id="IPR050180">
    <property type="entry name" value="RNR_Ribonuclease"/>
</dbReference>